<evidence type="ECO:0000259" key="5">
    <source>
        <dbReference type="PROSITE" id="PS50977"/>
    </source>
</evidence>
<gene>
    <name evidence="6" type="ORF">IAC39_02370</name>
</gene>
<dbReference type="InterPro" id="IPR001647">
    <property type="entry name" value="HTH_TetR"/>
</dbReference>
<evidence type="ECO:0000256" key="4">
    <source>
        <dbReference type="PROSITE-ProRule" id="PRU00335"/>
    </source>
</evidence>
<dbReference type="SUPFAM" id="SSF46689">
    <property type="entry name" value="Homeodomain-like"/>
    <property type="match status" value="1"/>
</dbReference>
<reference evidence="6" key="1">
    <citation type="submission" date="2020-10" db="EMBL/GenBank/DDBJ databases">
        <authorList>
            <person name="Gilroy R."/>
        </authorList>
    </citation>
    <scope>NUCLEOTIDE SEQUENCE</scope>
    <source>
        <strain evidence="6">CHK33-4379</strain>
    </source>
</reference>
<evidence type="ECO:0000313" key="6">
    <source>
        <dbReference type="EMBL" id="HIT58547.1"/>
    </source>
</evidence>
<dbReference type="Pfam" id="PF00440">
    <property type="entry name" value="TetR_N"/>
    <property type="match status" value="1"/>
</dbReference>
<reference evidence="6" key="2">
    <citation type="journal article" date="2021" name="PeerJ">
        <title>Extensive microbial diversity within the chicken gut microbiome revealed by metagenomics and culture.</title>
        <authorList>
            <person name="Gilroy R."/>
            <person name="Ravi A."/>
            <person name="Getino M."/>
            <person name="Pursley I."/>
            <person name="Horton D.L."/>
            <person name="Alikhan N.F."/>
            <person name="Baker D."/>
            <person name="Gharbi K."/>
            <person name="Hall N."/>
            <person name="Watson M."/>
            <person name="Adriaenssens E.M."/>
            <person name="Foster-Nyarko E."/>
            <person name="Jarju S."/>
            <person name="Secka A."/>
            <person name="Antonio M."/>
            <person name="Oren A."/>
            <person name="Chaudhuri R.R."/>
            <person name="La Ragione R."/>
            <person name="Hildebrand F."/>
            <person name="Pallen M.J."/>
        </authorList>
    </citation>
    <scope>NUCLEOTIDE SEQUENCE</scope>
    <source>
        <strain evidence="6">CHK33-4379</strain>
    </source>
</reference>
<dbReference type="InterPro" id="IPR050109">
    <property type="entry name" value="HTH-type_TetR-like_transc_reg"/>
</dbReference>
<dbReference type="EMBL" id="DVLL01000010">
    <property type="protein sequence ID" value="HIT58547.1"/>
    <property type="molecule type" value="Genomic_DNA"/>
</dbReference>
<proteinExistence type="predicted"/>
<keyword evidence="3" id="KW-0804">Transcription</keyword>
<dbReference type="PROSITE" id="PS50977">
    <property type="entry name" value="HTH_TETR_2"/>
    <property type="match status" value="1"/>
</dbReference>
<comment type="caution">
    <text evidence="6">The sequence shown here is derived from an EMBL/GenBank/DDBJ whole genome shotgun (WGS) entry which is preliminary data.</text>
</comment>
<keyword evidence="2 4" id="KW-0238">DNA-binding</keyword>
<dbReference type="InterPro" id="IPR009057">
    <property type="entry name" value="Homeodomain-like_sf"/>
</dbReference>
<dbReference type="PROSITE" id="PS01081">
    <property type="entry name" value="HTH_TETR_1"/>
    <property type="match status" value="1"/>
</dbReference>
<dbReference type="PANTHER" id="PTHR30055">
    <property type="entry name" value="HTH-TYPE TRANSCRIPTIONAL REGULATOR RUTR"/>
    <property type="match status" value="1"/>
</dbReference>
<evidence type="ECO:0000256" key="2">
    <source>
        <dbReference type="ARBA" id="ARBA00023125"/>
    </source>
</evidence>
<dbReference type="AlphaFoldDB" id="A0A9D1GT21"/>
<evidence type="ECO:0000313" key="7">
    <source>
        <dbReference type="Proteomes" id="UP000824136"/>
    </source>
</evidence>
<organism evidence="6 7">
    <name type="scientific">Candidatus Faeciplasma pullistercoris</name>
    <dbReference type="NCBI Taxonomy" id="2840800"/>
    <lineage>
        <taxon>Bacteria</taxon>
        <taxon>Bacillati</taxon>
        <taxon>Bacillota</taxon>
        <taxon>Clostridia</taxon>
        <taxon>Eubacteriales</taxon>
        <taxon>Oscillospiraceae</taxon>
        <taxon>Oscillospiraceae incertae sedis</taxon>
        <taxon>Candidatus Faeciplasma</taxon>
    </lineage>
</organism>
<evidence type="ECO:0000256" key="1">
    <source>
        <dbReference type="ARBA" id="ARBA00023015"/>
    </source>
</evidence>
<dbReference type="GO" id="GO:0000976">
    <property type="term" value="F:transcription cis-regulatory region binding"/>
    <property type="evidence" value="ECO:0007669"/>
    <property type="project" value="TreeGrafter"/>
</dbReference>
<dbReference type="GO" id="GO:0003700">
    <property type="term" value="F:DNA-binding transcription factor activity"/>
    <property type="evidence" value="ECO:0007669"/>
    <property type="project" value="TreeGrafter"/>
</dbReference>
<dbReference type="InterPro" id="IPR023772">
    <property type="entry name" value="DNA-bd_HTH_TetR-type_CS"/>
</dbReference>
<name>A0A9D1GT21_9FIRM</name>
<dbReference type="Gene3D" id="1.10.357.10">
    <property type="entry name" value="Tetracycline Repressor, domain 2"/>
    <property type="match status" value="1"/>
</dbReference>
<sequence length="175" mass="19380">MPKILENAREKVIAEARRQLVKNGYAGMTIRSVAGACGLGVGTVYNYFESKDMLIASLMLEDWQRALSSMRCGSDGEPMAVVRNVYAAIRDFSELYSKLFADGSASAAYAGSFQVRHRQLLSQLSEILRPMCEHYGKSDSEFLPEFVAEALLTWAVGGKSFEELGGILRFLFSDK</sequence>
<feature type="DNA-binding region" description="H-T-H motif" evidence="4">
    <location>
        <begin position="29"/>
        <end position="48"/>
    </location>
</feature>
<dbReference type="Proteomes" id="UP000824136">
    <property type="component" value="Unassembled WGS sequence"/>
</dbReference>
<keyword evidence="1" id="KW-0805">Transcription regulation</keyword>
<accession>A0A9D1GT21</accession>
<dbReference type="PRINTS" id="PR00455">
    <property type="entry name" value="HTHTETR"/>
</dbReference>
<evidence type="ECO:0000256" key="3">
    <source>
        <dbReference type="ARBA" id="ARBA00023163"/>
    </source>
</evidence>
<protein>
    <submittedName>
        <fullName evidence="6">TetR/AcrR family transcriptional regulator</fullName>
    </submittedName>
</protein>
<feature type="domain" description="HTH tetR-type" evidence="5">
    <location>
        <begin position="6"/>
        <end position="66"/>
    </location>
</feature>
<dbReference type="PANTHER" id="PTHR30055:SF234">
    <property type="entry name" value="HTH-TYPE TRANSCRIPTIONAL REGULATOR BETI"/>
    <property type="match status" value="1"/>
</dbReference>